<dbReference type="AlphaFoldDB" id="A0A8S1WWP7"/>
<organism evidence="1 2">
    <name type="scientific">Paramecium octaurelia</name>
    <dbReference type="NCBI Taxonomy" id="43137"/>
    <lineage>
        <taxon>Eukaryota</taxon>
        <taxon>Sar</taxon>
        <taxon>Alveolata</taxon>
        <taxon>Ciliophora</taxon>
        <taxon>Intramacronucleata</taxon>
        <taxon>Oligohymenophorea</taxon>
        <taxon>Peniculida</taxon>
        <taxon>Parameciidae</taxon>
        <taxon>Paramecium</taxon>
    </lineage>
</organism>
<dbReference type="OrthoDB" id="294878at2759"/>
<comment type="caution">
    <text evidence="1">The sequence shown here is derived from an EMBL/GenBank/DDBJ whole genome shotgun (WGS) entry which is preliminary data.</text>
</comment>
<dbReference type="OMA" id="ENWIVTI"/>
<keyword evidence="2" id="KW-1185">Reference proteome</keyword>
<reference evidence="1" key="1">
    <citation type="submission" date="2021-01" db="EMBL/GenBank/DDBJ databases">
        <authorList>
            <consortium name="Genoscope - CEA"/>
            <person name="William W."/>
        </authorList>
    </citation>
    <scope>NUCLEOTIDE SEQUENCE</scope>
</reference>
<protein>
    <submittedName>
        <fullName evidence="1">Uncharacterized protein</fullName>
    </submittedName>
</protein>
<evidence type="ECO:0000313" key="1">
    <source>
        <dbReference type="EMBL" id="CAD8192775.1"/>
    </source>
</evidence>
<proteinExistence type="predicted"/>
<sequence length="560" mass="65860">MDELLGAVMQRKSKINEVNETILKVKVKNAINQSDRSTIYAIIRKLKEEEKNRTEKENWIVTIMRNTKQYNEEQMNHIFVKTNDIMKLISATFIEFPYSPPNSLNQFLEQYYNLHQGFFQQMNQEYQLKIQHKQAIKQGNINLITDLIKALLTSSRKILKDNIDDLAYLVNKELSPEKQKIIKKIVPDALIEHLKTRSSTQNGKKDGAVISMTNGLIQNEEPIRYSDKKEYQFIKEKLKLQQRRFVLQPKIANQEIILIDSPVYQLKLKYQQYYNSTIEKSQFASLFNNVNLDDLDDQNICVLDYQTIKRQQQNFEEFKLNFESLYDKIKLRNSNIQQSVIDYNQYISKKCINSTMMVSSQCNNNLENEFFNIIKDKYEELTNLNPDFQQNMWHYHFCRIYLKPHINSSCACSNTSSNKYELNSNPIKNKIVIRKSVQSMKKSAPIQQNQNSFTSKNLIDQLKKERTFHQSIILEDTSYQDNQKYNNNSSGISPLNNSILQIRKFDQSQNVNGSVQYNLYTHKFSSEFQTFKQSSLHHRAQSAHGDQFSIPPLNLRNCAE</sequence>
<dbReference type="Proteomes" id="UP000683925">
    <property type="component" value="Unassembled WGS sequence"/>
</dbReference>
<gene>
    <name evidence="1" type="ORF">POCTA_138.1.T1030028</name>
</gene>
<accession>A0A8S1WWP7</accession>
<dbReference type="EMBL" id="CAJJDP010000103">
    <property type="protein sequence ID" value="CAD8192775.1"/>
    <property type="molecule type" value="Genomic_DNA"/>
</dbReference>
<name>A0A8S1WWP7_PAROT</name>
<evidence type="ECO:0000313" key="2">
    <source>
        <dbReference type="Proteomes" id="UP000683925"/>
    </source>
</evidence>